<evidence type="ECO:0000256" key="2">
    <source>
        <dbReference type="ARBA" id="ARBA00009347"/>
    </source>
</evidence>
<comment type="cofactor">
    <cofactor evidence="1 5">
        <name>FAD</name>
        <dbReference type="ChEBI" id="CHEBI:57692"/>
    </cofactor>
</comment>
<dbReference type="InterPro" id="IPR006091">
    <property type="entry name" value="Acyl-CoA_Oxase/DH_mid-dom"/>
</dbReference>
<gene>
    <name evidence="9" type="ORF">QR721_06755</name>
</gene>
<evidence type="ECO:0000256" key="1">
    <source>
        <dbReference type="ARBA" id="ARBA00001974"/>
    </source>
</evidence>
<dbReference type="InterPro" id="IPR036250">
    <property type="entry name" value="AcylCo_DH-like_C"/>
</dbReference>
<name>A0ABY9L269_9BACI</name>
<sequence length="380" mass="41266">MDFELSEEQRAVKEKAAQFAEKYIKPRALEIDKTGEFPVDIFKKLGEEGFMKIPFSEEWGGAGGDTLSYMLAVEEIAKACASTGLSYAASISLGISPIYNFGTKEQKEKWLPDLISGKKLASFGLTEVMAGSDASGTETTAVLENGEYVINGQKRYITNASYASVILVTAITGETANGRKRISGILVPTDTPGVTIKSDYDKMGVRGSDTAEINLEDVRVPAENLLGGKEDGYKFFMQTLDAGRISIGANSLGVASAAFESSLDYSKKRNQFGNSLSKFQAIQFKLADMAMEIELARNMVHKAAWLKDQGKPFAKEASFAKLFASETAVRAGNEAIQIHGGYGYMRENGVERHLRDAKLLVIGEGTSEIQRIVIAKHLGC</sequence>
<dbReference type="Pfam" id="PF02771">
    <property type="entry name" value="Acyl-CoA_dh_N"/>
    <property type="match status" value="1"/>
</dbReference>
<dbReference type="Gene3D" id="1.10.540.10">
    <property type="entry name" value="Acyl-CoA dehydrogenase/oxidase, N-terminal domain"/>
    <property type="match status" value="1"/>
</dbReference>
<comment type="similarity">
    <text evidence="2 5">Belongs to the acyl-CoA dehydrogenase family.</text>
</comment>
<dbReference type="InterPro" id="IPR006089">
    <property type="entry name" value="Acyl-CoA_DH_CS"/>
</dbReference>
<dbReference type="RefSeq" id="WP_348029683.1">
    <property type="nucleotide sequence ID" value="NZ_CP129113.1"/>
</dbReference>
<feature type="domain" description="Acyl-CoA dehydrogenase/oxidase C-terminal" evidence="6">
    <location>
        <begin position="231"/>
        <end position="378"/>
    </location>
</feature>
<keyword evidence="10" id="KW-1185">Reference proteome</keyword>
<dbReference type="InterPro" id="IPR009075">
    <property type="entry name" value="AcylCo_DH/oxidase_C"/>
</dbReference>
<evidence type="ECO:0000256" key="4">
    <source>
        <dbReference type="ARBA" id="ARBA00022827"/>
    </source>
</evidence>
<evidence type="ECO:0000256" key="3">
    <source>
        <dbReference type="ARBA" id="ARBA00022630"/>
    </source>
</evidence>
<dbReference type="PIRSF" id="PIRSF016578">
    <property type="entry name" value="HsaA"/>
    <property type="match status" value="1"/>
</dbReference>
<dbReference type="PROSITE" id="PS00073">
    <property type="entry name" value="ACYL_COA_DH_2"/>
    <property type="match status" value="1"/>
</dbReference>
<dbReference type="Gene3D" id="2.40.110.10">
    <property type="entry name" value="Butyryl-CoA Dehydrogenase, subunit A, domain 2"/>
    <property type="match status" value="1"/>
</dbReference>
<evidence type="ECO:0000259" key="7">
    <source>
        <dbReference type="Pfam" id="PF02770"/>
    </source>
</evidence>
<dbReference type="Pfam" id="PF00441">
    <property type="entry name" value="Acyl-CoA_dh_1"/>
    <property type="match status" value="1"/>
</dbReference>
<dbReference type="Gene3D" id="1.20.140.10">
    <property type="entry name" value="Butyryl-CoA Dehydrogenase, subunit A, domain 3"/>
    <property type="match status" value="1"/>
</dbReference>
<evidence type="ECO:0000313" key="9">
    <source>
        <dbReference type="EMBL" id="WLV25893.1"/>
    </source>
</evidence>
<dbReference type="InterPro" id="IPR013786">
    <property type="entry name" value="AcylCoA_DH/ox_N"/>
</dbReference>
<evidence type="ECO:0000259" key="6">
    <source>
        <dbReference type="Pfam" id="PF00441"/>
    </source>
</evidence>
<dbReference type="InterPro" id="IPR046373">
    <property type="entry name" value="Acyl-CoA_Oxase/DH_mid-dom_sf"/>
</dbReference>
<dbReference type="SUPFAM" id="SSF56645">
    <property type="entry name" value="Acyl-CoA dehydrogenase NM domain-like"/>
    <property type="match status" value="1"/>
</dbReference>
<dbReference type="Proteomes" id="UP001180087">
    <property type="component" value="Chromosome"/>
</dbReference>
<dbReference type="EMBL" id="CP129113">
    <property type="protein sequence ID" value="WLV25893.1"/>
    <property type="molecule type" value="Genomic_DNA"/>
</dbReference>
<evidence type="ECO:0000259" key="8">
    <source>
        <dbReference type="Pfam" id="PF02771"/>
    </source>
</evidence>
<keyword evidence="3 5" id="KW-0285">Flavoprotein</keyword>
<dbReference type="PANTHER" id="PTHR43884:SF12">
    <property type="entry name" value="ISOVALERYL-COA DEHYDROGENASE, MITOCHONDRIAL-RELATED"/>
    <property type="match status" value="1"/>
</dbReference>
<evidence type="ECO:0000313" key="10">
    <source>
        <dbReference type="Proteomes" id="UP001180087"/>
    </source>
</evidence>
<dbReference type="Pfam" id="PF02770">
    <property type="entry name" value="Acyl-CoA_dh_M"/>
    <property type="match status" value="1"/>
</dbReference>
<feature type="domain" description="Acyl-CoA dehydrogenase/oxidase N-terminal" evidence="8">
    <location>
        <begin position="6"/>
        <end position="118"/>
    </location>
</feature>
<dbReference type="PROSITE" id="PS00072">
    <property type="entry name" value="ACYL_COA_DH_1"/>
    <property type="match status" value="1"/>
</dbReference>
<evidence type="ECO:0000256" key="5">
    <source>
        <dbReference type="RuleBase" id="RU362125"/>
    </source>
</evidence>
<protein>
    <submittedName>
        <fullName evidence="9">Acyl-CoA dehydrogenase family protein</fullName>
    </submittedName>
</protein>
<dbReference type="InterPro" id="IPR009100">
    <property type="entry name" value="AcylCoA_DH/oxidase_NM_dom_sf"/>
</dbReference>
<reference evidence="9" key="1">
    <citation type="submission" date="2023-06" db="EMBL/GenBank/DDBJ databases">
        <title>A Treasure from Seagulls: Isolation and Description of Aciduricobacillus qingdaonensis gen. nov., sp. nov., a Rare Obligately Uric Acid-utilizing Member in the Family Bacillaceae.</title>
        <authorList>
            <person name="Liu W."/>
            <person name="Wang B."/>
        </authorList>
    </citation>
    <scope>NUCLEOTIDE SEQUENCE</scope>
    <source>
        <strain evidence="9">44XB</strain>
    </source>
</reference>
<feature type="domain" description="Acyl-CoA oxidase/dehydrogenase middle" evidence="7">
    <location>
        <begin position="122"/>
        <end position="218"/>
    </location>
</feature>
<dbReference type="SUPFAM" id="SSF47203">
    <property type="entry name" value="Acyl-CoA dehydrogenase C-terminal domain-like"/>
    <property type="match status" value="1"/>
</dbReference>
<keyword evidence="4 5" id="KW-0274">FAD</keyword>
<proteinExistence type="inferred from homology"/>
<organism evidence="9 10">
    <name type="scientific">Aciduricibacillus chroicocephali</name>
    <dbReference type="NCBI Taxonomy" id="3054939"/>
    <lineage>
        <taxon>Bacteria</taxon>
        <taxon>Bacillati</taxon>
        <taxon>Bacillota</taxon>
        <taxon>Bacilli</taxon>
        <taxon>Bacillales</taxon>
        <taxon>Bacillaceae</taxon>
        <taxon>Aciduricibacillus</taxon>
    </lineage>
</organism>
<accession>A0ABY9L269</accession>
<dbReference type="InterPro" id="IPR037069">
    <property type="entry name" value="AcylCoA_DH/ox_N_sf"/>
</dbReference>
<dbReference type="PANTHER" id="PTHR43884">
    <property type="entry name" value="ACYL-COA DEHYDROGENASE"/>
    <property type="match status" value="1"/>
</dbReference>
<keyword evidence="5" id="KW-0560">Oxidoreductase</keyword>